<feature type="compositionally biased region" description="Low complexity" evidence="1">
    <location>
        <begin position="16"/>
        <end position="29"/>
    </location>
</feature>
<evidence type="ECO:0000313" key="2">
    <source>
        <dbReference type="EMBL" id="MEU7071309.1"/>
    </source>
</evidence>
<comment type="caution">
    <text evidence="2">The sequence shown here is derived from an EMBL/GenBank/DDBJ whole genome shotgun (WGS) entry which is preliminary data.</text>
</comment>
<keyword evidence="3" id="KW-1185">Reference proteome</keyword>
<gene>
    <name evidence="2" type="ORF">AB0A88_14335</name>
</gene>
<dbReference type="Proteomes" id="UP001551329">
    <property type="component" value="Unassembled WGS sequence"/>
</dbReference>
<dbReference type="RefSeq" id="WP_358475179.1">
    <property type="nucleotide sequence ID" value="NZ_JBEZAE010000007.1"/>
</dbReference>
<feature type="compositionally biased region" description="Basic residues" evidence="1">
    <location>
        <begin position="30"/>
        <end position="40"/>
    </location>
</feature>
<dbReference type="EMBL" id="JBEZAE010000007">
    <property type="protein sequence ID" value="MEU7071309.1"/>
    <property type="molecule type" value="Genomic_DNA"/>
</dbReference>
<name>A0ABV3C949_9ACTN</name>
<reference evidence="2 3" key="1">
    <citation type="submission" date="2024-06" db="EMBL/GenBank/DDBJ databases">
        <title>The Natural Products Discovery Center: Release of the First 8490 Sequenced Strains for Exploring Actinobacteria Biosynthetic Diversity.</title>
        <authorList>
            <person name="Kalkreuter E."/>
            <person name="Kautsar S.A."/>
            <person name="Yang D."/>
            <person name="Bader C.D."/>
            <person name="Teijaro C.N."/>
            <person name="Fluegel L."/>
            <person name="Davis C.M."/>
            <person name="Simpson J.R."/>
            <person name="Lauterbach L."/>
            <person name="Steele A.D."/>
            <person name="Gui C."/>
            <person name="Meng S."/>
            <person name="Li G."/>
            <person name="Viehrig K."/>
            <person name="Ye F."/>
            <person name="Su P."/>
            <person name="Kiefer A.F."/>
            <person name="Nichols A."/>
            <person name="Cepeda A.J."/>
            <person name="Yan W."/>
            <person name="Fan B."/>
            <person name="Jiang Y."/>
            <person name="Adhikari A."/>
            <person name="Zheng C.-J."/>
            <person name="Schuster L."/>
            <person name="Cowan T.M."/>
            <person name="Smanski M.J."/>
            <person name="Chevrette M.G."/>
            <person name="De Carvalho L.P.S."/>
            <person name="Shen B."/>
        </authorList>
    </citation>
    <scope>NUCLEOTIDE SEQUENCE [LARGE SCALE GENOMIC DNA]</scope>
    <source>
        <strain evidence="2 3">NPDC045974</strain>
    </source>
</reference>
<accession>A0ABV3C949</accession>
<feature type="region of interest" description="Disordered" evidence="1">
    <location>
        <begin position="1"/>
        <end position="40"/>
    </location>
</feature>
<proteinExistence type="predicted"/>
<organism evidence="2 3">
    <name type="scientific">Streptomyces narbonensis</name>
    <dbReference type="NCBI Taxonomy" id="67333"/>
    <lineage>
        <taxon>Bacteria</taxon>
        <taxon>Bacillati</taxon>
        <taxon>Actinomycetota</taxon>
        <taxon>Actinomycetes</taxon>
        <taxon>Kitasatosporales</taxon>
        <taxon>Streptomycetaceae</taxon>
        <taxon>Streptomyces</taxon>
    </lineage>
</organism>
<evidence type="ECO:0000313" key="3">
    <source>
        <dbReference type="Proteomes" id="UP001551329"/>
    </source>
</evidence>
<protein>
    <submittedName>
        <fullName evidence="2">Uncharacterized protein</fullName>
    </submittedName>
</protein>
<sequence length="40" mass="4431">MSKRFDSMVDGAPGLRPARSTSTTAAARRPLGRRMSWRVP</sequence>
<evidence type="ECO:0000256" key="1">
    <source>
        <dbReference type="SAM" id="MobiDB-lite"/>
    </source>
</evidence>